<keyword evidence="6 7" id="KW-0472">Membrane</keyword>
<keyword evidence="4 7" id="KW-0812">Transmembrane</keyword>
<reference evidence="10" key="1">
    <citation type="submission" date="2017-02" db="EMBL/GenBank/DDBJ databases">
        <title>Comparative genomics and description of representatives of a novel lineage of planctomycetes thriving in anoxic sediments.</title>
        <authorList>
            <person name="Spring S."/>
            <person name="Bunk B."/>
            <person name="Sproer C."/>
        </authorList>
    </citation>
    <scope>NUCLEOTIDE SEQUENCE [LARGE SCALE GENOMIC DNA]</scope>
    <source>
        <strain evidence="10">SM-Chi-D1</strain>
    </source>
</reference>
<dbReference type="KEGG" id="pbas:SMSP2_00698"/>
<dbReference type="InterPro" id="IPR003706">
    <property type="entry name" value="CstA_N"/>
</dbReference>
<dbReference type="GO" id="GO:0005886">
    <property type="term" value="C:plasma membrane"/>
    <property type="evidence" value="ECO:0007669"/>
    <property type="project" value="UniProtKB-SubCell"/>
</dbReference>
<feature type="transmembrane region" description="Helical" evidence="7">
    <location>
        <begin position="447"/>
        <end position="466"/>
    </location>
</feature>
<evidence type="ECO:0000259" key="8">
    <source>
        <dbReference type="Pfam" id="PF02554"/>
    </source>
</evidence>
<comment type="subcellular location">
    <subcellularLocation>
        <location evidence="1">Cell membrane</location>
        <topology evidence="1">Multi-pass membrane protein</topology>
    </subcellularLocation>
</comment>
<keyword evidence="10" id="KW-1185">Reference proteome</keyword>
<feature type="transmembrane region" description="Helical" evidence="7">
    <location>
        <begin position="221"/>
        <end position="243"/>
    </location>
</feature>
<evidence type="ECO:0000256" key="1">
    <source>
        <dbReference type="ARBA" id="ARBA00004651"/>
    </source>
</evidence>
<dbReference type="RefSeq" id="WP_146682623.1">
    <property type="nucleotide sequence ID" value="NZ_CP019646.1"/>
</dbReference>
<accession>A0A1Q2MCB3</accession>
<feature type="domain" description="CstA N-terminal" evidence="8">
    <location>
        <begin position="4"/>
        <end position="526"/>
    </location>
</feature>
<sequence length="580" mass="62170">MDVLILLIVCSAGYVIAYNTYGKFLANKIFRLDYNKQTPSVTLEDGTDFVPTKKAIIFGHHFTSIAGTGPIVGPAIGVIWGWLPAVLWVFLGSIFMGAVHDFGSLIISMRNEGKSLSEIAARYINPRVRMIFFLIVFVTLLLVISVFGVVIAAVFTQFPNSVIPVWAQIPISIWLGRMVYKRGFSVPLATIIAVILMYVSITIGGFVPVTMPAIAGIPASGIWTILLLIYVFIASALPVTVLLQPRDYINAWQLFIAMGMLMLGVIASTIFGGLNIAAPAVNQNLPAGTPPIWPFMFVIIACGAISGFHSLVASGTSPKQISMKKDALFVGYGSMLLEGLLGLLVIVCAVAGIAMGFETESGLLTGTDAWNNYYGTYLGASGLSGKLAPVVNGAANMMNSFGLPHTLGVTLMGVFIASFAGTTLDTSVRLQRYIITELAGDFKIKPLTNIWVATSFAVITAALLSFSNGTGGTGAMTLWPLFGSANQLLASFALLLITIYLKKRTRLGWLCTAIPCLIMLTITNWAQVDNFRKFNSDNKIFLAGISASLLILTAWVFIESLVVFFKTKNTESAAAKSAGA</sequence>
<feature type="transmembrane region" description="Helical" evidence="7">
    <location>
        <begin position="407"/>
        <end position="426"/>
    </location>
</feature>
<evidence type="ECO:0000256" key="5">
    <source>
        <dbReference type="ARBA" id="ARBA00022989"/>
    </source>
</evidence>
<keyword evidence="5 7" id="KW-1133">Transmembrane helix</keyword>
<keyword evidence="3" id="KW-1003">Cell membrane</keyword>
<evidence type="ECO:0000313" key="9">
    <source>
        <dbReference type="EMBL" id="AQQ70353.1"/>
    </source>
</evidence>
<evidence type="ECO:0000313" key="10">
    <source>
        <dbReference type="Proteomes" id="UP000188181"/>
    </source>
</evidence>
<proteinExistence type="inferred from homology"/>
<protein>
    <submittedName>
        <fullName evidence="9">Inner membrane protein YjiY</fullName>
    </submittedName>
</protein>
<evidence type="ECO:0000256" key="7">
    <source>
        <dbReference type="SAM" id="Phobius"/>
    </source>
</evidence>
<comment type="similarity">
    <text evidence="2">Belongs to the peptide transporter carbon starvation (CstA) (TC 2.A.114) family.</text>
</comment>
<feature type="transmembrane region" description="Helical" evidence="7">
    <location>
        <begin position="335"/>
        <end position="357"/>
    </location>
</feature>
<organism evidence="9 10">
    <name type="scientific">Limihaloglobus sulfuriphilus</name>
    <dbReference type="NCBI Taxonomy" id="1851148"/>
    <lineage>
        <taxon>Bacteria</taxon>
        <taxon>Pseudomonadati</taxon>
        <taxon>Planctomycetota</taxon>
        <taxon>Phycisphaerae</taxon>
        <taxon>Sedimentisphaerales</taxon>
        <taxon>Sedimentisphaeraceae</taxon>
        <taxon>Limihaloglobus</taxon>
    </lineage>
</organism>
<dbReference type="GO" id="GO:0009267">
    <property type="term" value="P:cellular response to starvation"/>
    <property type="evidence" value="ECO:0007669"/>
    <property type="project" value="InterPro"/>
</dbReference>
<feature type="transmembrane region" description="Helical" evidence="7">
    <location>
        <begin position="85"/>
        <end position="109"/>
    </location>
</feature>
<dbReference type="Proteomes" id="UP000188181">
    <property type="component" value="Chromosome"/>
</dbReference>
<evidence type="ECO:0000256" key="6">
    <source>
        <dbReference type="ARBA" id="ARBA00023136"/>
    </source>
</evidence>
<feature type="transmembrane region" description="Helical" evidence="7">
    <location>
        <begin position="130"/>
        <end position="155"/>
    </location>
</feature>
<evidence type="ECO:0000256" key="4">
    <source>
        <dbReference type="ARBA" id="ARBA00022692"/>
    </source>
</evidence>
<dbReference type="PANTHER" id="PTHR30252:SF0">
    <property type="entry name" value="PEPTIDE TRANSPORTER CSTA"/>
    <property type="match status" value="1"/>
</dbReference>
<feature type="transmembrane region" description="Helical" evidence="7">
    <location>
        <begin position="292"/>
        <end position="314"/>
    </location>
</feature>
<dbReference type="AlphaFoldDB" id="A0A1Q2MCB3"/>
<feature type="transmembrane region" description="Helical" evidence="7">
    <location>
        <begin position="161"/>
        <end position="180"/>
    </location>
</feature>
<evidence type="ECO:0000256" key="3">
    <source>
        <dbReference type="ARBA" id="ARBA00022475"/>
    </source>
</evidence>
<dbReference type="InterPro" id="IPR051605">
    <property type="entry name" value="CstA"/>
</dbReference>
<name>A0A1Q2MCB3_9BACT</name>
<feature type="transmembrane region" description="Helical" evidence="7">
    <location>
        <begin position="187"/>
        <end position="209"/>
    </location>
</feature>
<gene>
    <name evidence="9" type="primary">yjiY</name>
    <name evidence="9" type="ORF">SMSP2_00698</name>
</gene>
<feature type="transmembrane region" description="Helical" evidence="7">
    <location>
        <begin position="478"/>
        <end position="500"/>
    </location>
</feature>
<dbReference type="EMBL" id="CP019646">
    <property type="protein sequence ID" value="AQQ70353.1"/>
    <property type="molecule type" value="Genomic_DNA"/>
</dbReference>
<evidence type="ECO:0000256" key="2">
    <source>
        <dbReference type="ARBA" id="ARBA00007755"/>
    </source>
</evidence>
<feature type="transmembrane region" description="Helical" evidence="7">
    <location>
        <begin position="255"/>
        <end position="280"/>
    </location>
</feature>
<dbReference type="OrthoDB" id="9761224at2"/>
<dbReference type="PANTHER" id="PTHR30252">
    <property type="entry name" value="INNER MEMBRANE PEPTIDE TRANSPORTER"/>
    <property type="match status" value="1"/>
</dbReference>
<feature type="transmembrane region" description="Helical" evidence="7">
    <location>
        <begin position="540"/>
        <end position="565"/>
    </location>
</feature>
<feature type="transmembrane region" description="Helical" evidence="7">
    <location>
        <begin position="507"/>
        <end position="528"/>
    </location>
</feature>
<dbReference type="Pfam" id="PF02554">
    <property type="entry name" value="CstA"/>
    <property type="match status" value="1"/>
</dbReference>